<protein>
    <submittedName>
        <fullName evidence="1">Uncharacterized protein</fullName>
    </submittedName>
</protein>
<proteinExistence type="predicted"/>
<dbReference type="Proteomes" id="UP000521943">
    <property type="component" value="Unassembled WGS sequence"/>
</dbReference>
<evidence type="ECO:0000313" key="2">
    <source>
        <dbReference type="Proteomes" id="UP000521943"/>
    </source>
</evidence>
<gene>
    <name evidence="1" type="ORF">DFP72DRAFT_1167742</name>
</gene>
<dbReference type="AlphaFoldDB" id="A0A8H6I2T0"/>
<comment type="caution">
    <text evidence="1">The sequence shown here is derived from an EMBL/GenBank/DDBJ whole genome shotgun (WGS) entry which is preliminary data.</text>
</comment>
<organism evidence="1 2">
    <name type="scientific">Ephemerocybe angulata</name>
    <dbReference type="NCBI Taxonomy" id="980116"/>
    <lineage>
        <taxon>Eukaryota</taxon>
        <taxon>Fungi</taxon>
        <taxon>Dikarya</taxon>
        <taxon>Basidiomycota</taxon>
        <taxon>Agaricomycotina</taxon>
        <taxon>Agaricomycetes</taxon>
        <taxon>Agaricomycetidae</taxon>
        <taxon>Agaricales</taxon>
        <taxon>Agaricineae</taxon>
        <taxon>Psathyrellaceae</taxon>
        <taxon>Ephemerocybe</taxon>
    </lineage>
</organism>
<name>A0A8H6I2T0_9AGAR</name>
<evidence type="ECO:0000313" key="1">
    <source>
        <dbReference type="EMBL" id="KAF6757858.1"/>
    </source>
</evidence>
<accession>A0A8H6I2T0</accession>
<dbReference type="EMBL" id="JACGCI010000020">
    <property type="protein sequence ID" value="KAF6757858.1"/>
    <property type="molecule type" value="Genomic_DNA"/>
</dbReference>
<dbReference type="OrthoDB" id="2909316at2759"/>
<reference evidence="1 2" key="1">
    <citation type="submission" date="2020-07" db="EMBL/GenBank/DDBJ databases">
        <title>Comparative genomics of pyrophilous fungi reveals a link between fire events and developmental genes.</title>
        <authorList>
            <consortium name="DOE Joint Genome Institute"/>
            <person name="Steindorff A.S."/>
            <person name="Carver A."/>
            <person name="Calhoun S."/>
            <person name="Stillman K."/>
            <person name="Liu H."/>
            <person name="Lipzen A."/>
            <person name="Pangilinan J."/>
            <person name="Labutti K."/>
            <person name="Bruns T.D."/>
            <person name="Grigoriev I.V."/>
        </authorList>
    </citation>
    <scope>NUCLEOTIDE SEQUENCE [LARGE SCALE GENOMIC DNA]</scope>
    <source>
        <strain evidence="1 2">CBS 144469</strain>
    </source>
</reference>
<sequence length="173" mass="18614">MSSTKIEEISVPFPKNTIALVFGECTAVWAQRVHVQRLTSSEVVLNPQYTFGPSDKGELTVTSVDSANDDGTVTSQNISSVAPDPHVLKLGPYTVDQTIRVQCEHHNPDDSEGTWTTNHHCSETHDFQAVGKTSGGGTILGKALTVTMINTEDGGDEDNHDTVVSVAITYTTK</sequence>
<keyword evidence="2" id="KW-1185">Reference proteome</keyword>